<reference evidence="3" key="1">
    <citation type="submission" date="2016-06" db="UniProtKB">
        <authorList>
            <consortium name="WormBaseParasite"/>
        </authorList>
    </citation>
    <scope>IDENTIFICATION</scope>
</reference>
<evidence type="ECO:0000313" key="3">
    <source>
        <dbReference type="WBParaSite" id="SCUD_0000241401-mRNA-1"/>
    </source>
</evidence>
<organism evidence="3">
    <name type="scientific">Schistosoma curassoni</name>
    <dbReference type="NCBI Taxonomy" id="6186"/>
    <lineage>
        <taxon>Eukaryota</taxon>
        <taxon>Metazoa</taxon>
        <taxon>Spiralia</taxon>
        <taxon>Lophotrochozoa</taxon>
        <taxon>Platyhelminthes</taxon>
        <taxon>Trematoda</taxon>
        <taxon>Digenea</taxon>
        <taxon>Strigeidida</taxon>
        <taxon>Schistosomatoidea</taxon>
        <taxon>Schistosomatidae</taxon>
        <taxon>Schistosoma</taxon>
    </lineage>
</organism>
<evidence type="ECO:0000313" key="1">
    <source>
        <dbReference type="EMBL" id="VDO74411.1"/>
    </source>
</evidence>
<name>A0A183JI91_9TREM</name>
<protein>
    <submittedName>
        <fullName evidence="3">Transposase</fullName>
    </submittedName>
</protein>
<keyword evidence="2" id="KW-1185">Reference proteome</keyword>
<dbReference type="AlphaFoldDB" id="A0A183JI91"/>
<sequence length="68" mass="7708">MPGETALSVAVIVDREMMWDAPDAGRKSDINGSVGLWRAVLRQYAVSNCENRQHYPEFIRRTTVQSRA</sequence>
<dbReference type="EMBL" id="UZAK01002324">
    <property type="protein sequence ID" value="VDO74411.1"/>
    <property type="molecule type" value="Genomic_DNA"/>
</dbReference>
<dbReference type="WBParaSite" id="SCUD_0000241401-mRNA-1">
    <property type="protein sequence ID" value="SCUD_0000241401-mRNA-1"/>
    <property type="gene ID" value="SCUD_0000241401"/>
</dbReference>
<proteinExistence type="predicted"/>
<evidence type="ECO:0000313" key="2">
    <source>
        <dbReference type="Proteomes" id="UP000279833"/>
    </source>
</evidence>
<dbReference type="Proteomes" id="UP000279833">
    <property type="component" value="Unassembled WGS sequence"/>
</dbReference>
<gene>
    <name evidence="1" type="ORF">SCUD_LOCUS2415</name>
</gene>
<reference evidence="1 2" key="2">
    <citation type="submission" date="2018-11" db="EMBL/GenBank/DDBJ databases">
        <authorList>
            <consortium name="Pathogen Informatics"/>
        </authorList>
    </citation>
    <scope>NUCLEOTIDE SEQUENCE [LARGE SCALE GENOMIC DNA]</scope>
    <source>
        <strain evidence="1">Dakar</strain>
        <strain evidence="2">Dakar, Senegal</strain>
    </source>
</reference>
<accession>A0A183JI91</accession>